<organism evidence="3 4">
    <name type="scientific">Methylocystis parvus</name>
    <dbReference type="NCBI Taxonomy" id="134"/>
    <lineage>
        <taxon>Bacteria</taxon>
        <taxon>Pseudomonadati</taxon>
        <taxon>Pseudomonadota</taxon>
        <taxon>Alphaproteobacteria</taxon>
        <taxon>Hyphomicrobiales</taxon>
        <taxon>Methylocystaceae</taxon>
        <taxon>Methylocystis</taxon>
    </lineage>
</organism>
<dbReference type="EMBL" id="CP044331">
    <property type="protein sequence ID" value="QGM97059.1"/>
    <property type="molecule type" value="Genomic_DNA"/>
</dbReference>
<dbReference type="InterPro" id="IPR052940">
    <property type="entry name" value="Carb_Esterase_6"/>
</dbReference>
<evidence type="ECO:0000313" key="3">
    <source>
        <dbReference type="EMBL" id="QGM97059.1"/>
    </source>
</evidence>
<evidence type="ECO:0000313" key="4">
    <source>
        <dbReference type="Proteomes" id="UP000422569"/>
    </source>
</evidence>
<feature type="domain" description="Sialate O-acetylesterase" evidence="2">
    <location>
        <begin position="65"/>
        <end position="281"/>
    </location>
</feature>
<dbReference type="Proteomes" id="UP000422569">
    <property type="component" value="Chromosome"/>
</dbReference>
<dbReference type="KEGG" id="mpar:F7D14_05940"/>
<accession>A0A6B8M5P9</accession>
<dbReference type="GO" id="GO:0016788">
    <property type="term" value="F:hydrolase activity, acting on ester bonds"/>
    <property type="evidence" value="ECO:0007669"/>
    <property type="project" value="UniProtKB-ARBA"/>
</dbReference>
<keyword evidence="1 3" id="KW-0378">Hydrolase</keyword>
<dbReference type="SUPFAM" id="SSF52266">
    <property type="entry name" value="SGNH hydrolase"/>
    <property type="match status" value="1"/>
</dbReference>
<keyword evidence="4" id="KW-1185">Reference proteome</keyword>
<reference evidence="3 4" key="1">
    <citation type="submission" date="2019-09" db="EMBL/GenBank/DDBJ databases">
        <title>Isolation and complete genome sequencing of Methylocystis species.</title>
        <authorList>
            <person name="Rumah B.L."/>
            <person name="Stead C.E."/>
            <person name="Stevens B.C."/>
            <person name="Minton N.P."/>
            <person name="Grosse-Honebrink A."/>
            <person name="Zhang Y."/>
        </authorList>
    </citation>
    <scope>NUCLEOTIDE SEQUENCE [LARGE SCALE GENOMIC DNA]</scope>
    <source>
        <strain evidence="3 4">BRCS2</strain>
    </source>
</reference>
<protein>
    <submittedName>
        <fullName evidence="3">SGNH/GDSL hydrolase family protein</fullName>
    </submittedName>
</protein>
<dbReference type="InterPro" id="IPR005181">
    <property type="entry name" value="SASA"/>
</dbReference>
<proteinExistence type="predicted"/>
<sequence length="288" mass="30543">MRRPLFKLNGTRALVVAAALTATGGAALFAKAESAGGLLFDRYGRLAAFPGKEETACPSQDARTAVILAAGQSNIANHAAAPAKTSFPDKVFGFYDERCAPAASPLLGATNIGGEWLTLLGDALIRSGRYDKVVIAPASVGGQPIFRFAEGDLGVMLDETATKLAGRYRVTHVIWHQGESDYAGETGPDAYRAMFLKIVARLRAKGMAAPVFVSVATYCPPMREWKNGNAIQTAQRALADERLGVWPGVDSDAFDPGSNRSDDCHFSAAGQAKMAEAQAKLILDRAPR</sequence>
<evidence type="ECO:0000256" key="1">
    <source>
        <dbReference type="ARBA" id="ARBA00022801"/>
    </source>
</evidence>
<dbReference type="AlphaFoldDB" id="A0A6B8M5P9"/>
<dbReference type="RefSeq" id="WP_016918584.1">
    <property type="nucleotide sequence ID" value="NZ_CP044331.1"/>
</dbReference>
<dbReference type="PANTHER" id="PTHR31988:SF19">
    <property type="entry name" value="9-O-ACETYL-N-ACETYLNEURAMINIC ACID DEACETYLASE-RELATED"/>
    <property type="match status" value="1"/>
</dbReference>
<dbReference type="Pfam" id="PF03629">
    <property type="entry name" value="SASA"/>
    <property type="match status" value="1"/>
</dbReference>
<dbReference type="PANTHER" id="PTHR31988">
    <property type="entry name" value="ESTERASE, PUTATIVE (DUF303)-RELATED"/>
    <property type="match status" value="1"/>
</dbReference>
<name>A0A6B8M5P9_9HYPH</name>
<gene>
    <name evidence="3" type="ORF">F7D14_05940</name>
</gene>
<evidence type="ECO:0000259" key="2">
    <source>
        <dbReference type="Pfam" id="PF03629"/>
    </source>
</evidence>
<dbReference type="InterPro" id="IPR036514">
    <property type="entry name" value="SGNH_hydro_sf"/>
</dbReference>
<dbReference type="Gene3D" id="3.40.50.1110">
    <property type="entry name" value="SGNH hydrolase"/>
    <property type="match status" value="1"/>
</dbReference>